<sequence>IWVFPTRPLAASLLKKLTLGEQLWLPTDLDTALKTVSTKGE</sequence>
<evidence type="ECO:0000313" key="1">
    <source>
        <dbReference type="EMBL" id="GAI53794.1"/>
    </source>
</evidence>
<proteinExistence type="predicted"/>
<name>X1RDX9_9ZZZZ</name>
<feature type="non-terminal residue" evidence="1">
    <location>
        <position position="1"/>
    </location>
</feature>
<organism evidence="1">
    <name type="scientific">marine sediment metagenome</name>
    <dbReference type="NCBI Taxonomy" id="412755"/>
    <lineage>
        <taxon>unclassified sequences</taxon>
        <taxon>metagenomes</taxon>
        <taxon>ecological metagenomes</taxon>
    </lineage>
</organism>
<comment type="caution">
    <text evidence="1">The sequence shown here is derived from an EMBL/GenBank/DDBJ whole genome shotgun (WGS) entry which is preliminary data.</text>
</comment>
<reference evidence="1" key="1">
    <citation type="journal article" date="2014" name="Front. Microbiol.">
        <title>High frequency of phylogenetically diverse reductive dehalogenase-homologous genes in deep subseafloor sedimentary metagenomes.</title>
        <authorList>
            <person name="Kawai M."/>
            <person name="Futagami T."/>
            <person name="Toyoda A."/>
            <person name="Takaki Y."/>
            <person name="Nishi S."/>
            <person name="Hori S."/>
            <person name="Arai W."/>
            <person name="Tsubouchi T."/>
            <person name="Morono Y."/>
            <person name="Uchiyama I."/>
            <person name="Ito T."/>
            <person name="Fujiyama A."/>
            <person name="Inagaki F."/>
            <person name="Takami H."/>
        </authorList>
    </citation>
    <scope>NUCLEOTIDE SEQUENCE</scope>
    <source>
        <strain evidence="1">Expedition CK06-06</strain>
    </source>
</reference>
<gene>
    <name evidence="1" type="ORF">S06H3_53031</name>
</gene>
<accession>X1RDX9</accession>
<dbReference type="EMBL" id="BARV01033774">
    <property type="protein sequence ID" value="GAI53794.1"/>
    <property type="molecule type" value="Genomic_DNA"/>
</dbReference>
<dbReference type="AlphaFoldDB" id="X1RDX9"/>
<protein>
    <submittedName>
        <fullName evidence="1">Uncharacterized protein</fullName>
    </submittedName>
</protein>